<reference evidence="6" key="1">
    <citation type="submission" date="2020-12" db="EMBL/GenBank/DDBJ databases">
        <title>Metabolic potential, ecology and presence of endohyphal bacteria is reflected in genomic diversity of Mucoromycotina.</title>
        <authorList>
            <person name="Muszewska A."/>
            <person name="Okrasinska A."/>
            <person name="Steczkiewicz K."/>
            <person name="Drgas O."/>
            <person name="Orlowska M."/>
            <person name="Perlinska-Lenart U."/>
            <person name="Aleksandrzak-Piekarczyk T."/>
            <person name="Szatraj K."/>
            <person name="Zielenkiewicz U."/>
            <person name="Pilsyk S."/>
            <person name="Malc E."/>
            <person name="Mieczkowski P."/>
            <person name="Kruszewska J.S."/>
            <person name="Biernat P."/>
            <person name="Pawlowska J."/>
        </authorList>
    </citation>
    <scope>NUCLEOTIDE SEQUENCE</scope>
    <source>
        <strain evidence="6">WA0000017839</strain>
    </source>
</reference>
<protein>
    <submittedName>
        <fullName evidence="6">Uncharacterized protein</fullName>
    </submittedName>
</protein>
<feature type="transmembrane region" description="Helical" evidence="5">
    <location>
        <begin position="21"/>
        <end position="40"/>
    </location>
</feature>
<evidence type="ECO:0000313" key="7">
    <source>
        <dbReference type="Proteomes" id="UP000603453"/>
    </source>
</evidence>
<dbReference type="InterPro" id="IPR013714">
    <property type="entry name" value="Golgi_TVP15"/>
</dbReference>
<dbReference type="GO" id="GO:0016020">
    <property type="term" value="C:membrane"/>
    <property type="evidence" value="ECO:0007669"/>
    <property type="project" value="UniProtKB-SubCell"/>
</dbReference>
<dbReference type="EMBL" id="JAEPRD010000088">
    <property type="protein sequence ID" value="KAG2200055.1"/>
    <property type="molecule type" value="Genomic_DNA"/>
</dbReference>
<feature type="transmembrane region" description="Helical" evidence="5">
    <location>
        <begin position="46"/>
        <end position="65"/>
    </location>
</feature>
<name>A0A8H7QYA2_9FUNG</name>
<keyword evidence="2 5" id="KW-0812">Transmembrane</keyword>
<evidence type="ECO:0000256" key="1">
    <source>
        <dbReference type="ARBA" id="ARBA00004141"/>
    </source>
</evidence>
<evidence type="ECO:0000256" key="4">
    <source>
        <dbReference type="ARBA" id="ARBA00023136"/>
    </source>
</evidence>
<keyword evidence="3 5" id="KW-1133">Transmembrane helix</keyword>
<keyword evidence="4 5" id="KW-0472">Membrane</keyword>
<gene>
    <name evidence="6" type="ORF">INT47_007700</name>
</gene>
<proteinExistence type="predicted"/>
<evidence type="ECO:0000256" key="5">
    <source>
        <dbReference type="SAM" id="Phobius"/>
    </source>
</evidence>
<organism evidence="6 7">
    <name type="scientific">Mucor saturninus</name>
    <dbReference type="NCBI Taxonomy" id="64648"/>
    <lineage>
        <taxon>Eukaryota</taxon>
        <taxon>Fungi</taxon>
        <taxon>Fungi incertae sedis</taxon>
        <taxon>Mucoromycota</taxon>
        <taxon>Mucoromycotina</taxon>
        <taxon>Mucoromycetes</taxon>
        <taxon>Mucorales</taxon>
        <taxon>Mucorineae</taxon>
        <taxon>Mucoraceae</taxon>
        <taxon>Mucor</taxon>
    </lineage>
</organism>
<evidence type="ECO:0000313" key="6">
    <source>
        <dbReference type="EMBL" id="KAG2200055.1"/>
    </source>
</evidence>
<accession>A0A8H7QYA2</accession>
<dbReference type="OrthoDB" id="423534at2759"/>
<dbReference type="Proteomes" id="UP000603453">
    <property type="component" value="Unassembled WGS sequence"/>
</dbReference>
<keyword evidence="7" id="KW-1185">Reference proteome</keyword>
<evidence type="ECO:0000256" key="3">
    <source>
        <dbReference type="ARBA" id="ARBA00022989"/>
    </source>
</evidence>
<dbReference type="AlphaFoldDB" id="A0A8H7QYA2"/>
<comment type="subcellular location">
    <subcellularLocation>
        <location evidence="1">Membrane</location>
        <topology evidence="1">Multi-pass membrane protein</topology>
    </subcellularLocation>
</comment>
<sequence length="117" mass="13404">MNVFDSVLHDFRFFTSYRGRSVILLLLGSIVFSLSHLVLLVVSVTLFSFGFIYMILSFIPTAFSAKPIVENWQNWQEYSAEGLDLDRPMNQKNSIDNATRLKLSMIERPPSCILKPV</sequence>
<evidence type="ECO:0000256" key="2">
    <source>
        <dbReference type="ARBA" id="ARBA00022692"/>
    </source>
</evidence>
<dbReference type="Pfam" id="PF08507">
    <property type="entry name" value="COPI_assoc"/>
    <property type="match status" value="1"/>
</dbReference>
<comment type="caution">
    <text evidence="6">The sequence shown here is derived from an EMBL/GenBank/DDBJ whole genome shotgun (WGS) entry which is preliminary data.</text>
</comment>